<evidence type="ECO:0000313" key="2">
    <source>
        <dbReference type="EMBL" id="EFF76876.1"/>
    </source>
</evidence>
<accession>D4X8K8</accession>
<name>D4X8K8_9BURK</name>
<dbReference type="Proteomes" id="UP000004510">
    <property type="component" value="Unassembled WGS sequence"/>
</dbReference>
<comment type="caution">
    <text evidence="2">The sequence shown here is derived from an EMBL/GenBank/DDBJ whole genome shotgun (WGS) entry which is preliminary data.</text>
</comment>
<organism evidence="2 3">
    <name type="scientific">Achromobacter piechaudii ATCC 43553</name>
    <dbReference type="NCBI Taxonomy" id="742159"/>
    <lineage>
        <taxon>Bacteria</taxon>
        <taxon>Pseudomonadati</taxon>
        <taxon>Pseudomonadota</taxon>
        <taxon>Betaproteobacteria</taxon>
        <taxon>Burkholderiales</taxon>
        <taxon>Alcaligenaceae</taxon>
        <taxon>Achromobacter</taxon>
    </lineage>
</organism>
<dbReference type="EMBL" id="ADMS01000043">
    <property type="protein sequence ID" value="EFF76876.1"/>
    <property type="molecule type" value="Genomic_DNA"/>
</dbReference>
<dbReference type="HOGENOM" id="CLU_3094404_0_0_4"/>
<protein>
    <submittedName>
        <fullName evidence="2">Uncharacterized protein</fullName>
    </submittedName>
</protein>
<dbReference type="PATRIC" id="fig|742159.3.peg.2724"/>
<evidence type="ECO:0000256" key="1">
    <source>
        <dbReference type="SAM" id="MobiDB-lite"/>
    </source>
</evidence>
<proteinExistence type="predicted"/>
<sequence>MRVSAVAGQRTKSAGPCKPDARKPLDYPPPKYWCFVVPSKCRQRSRIRGFS</sequence>
<evidence type="ECO:0000313" key="3">
    <source>
        <dbReference type="Proteomes" id="UP000004510"/>
    </source>
</evidence>
<gene>
    <name evidence="2" type="ORF">HMPREF0004_1805</name>
</gene>
<dbReference type="AlphaFoldDB" id="D4X8K8"/>
<reference evidence="3" key="1">
    <citation type="submission" date="2010-03" db="EMBL/GenBank/DDBJ databases">
        <title>Complete sequence of Mobiluncus curtisii ATCC 43063.</title>
        <authorList>
            <person name="Muzny D."/>
            <person name="Qin X."/>
            <person name="Deng J."/>
            <person name="Jiang H."/>
            <person name="Liu Y."/>
            <person name="Qu J."/>
            <person name="Song X.-Z."/>
            <person name="Zhang L."/>
            <person name="Thornton R."/>
            <person name="Coyle M."/>
            <person name="Francisco L."/>
            <person name="Jackson L."/>
            <person name="Javaid M."/>
            <person name="Korchina V."/>
            <person name="Kovar C."/>
            <person name="Mata R."/>
            <person name="Mathew T."/>
            <person name="Ngo R."/>
            <person name="Nguyen L."/>
            <person name="Nguyen N."/>
            <person name="Okwuonu G."/>
            <person name="Ongeri F."/>
            <person name="Pham C."/>
            <person name="Simmons D."/>
            <person name="Wilczek-Boney K."/>
            <person name="Hale W."/>
            <person name="Jakkamsetti A."/>
            <person name="Pham P."/>
            <person name="Ruth R."/>
            <person name="San Lucas F."/>
            <person name="Warren J."/>
            <person name="Zhang J."/>
            <person name="Zhao Z."/>
            <person name="Zhou C."/>
            <person name="Zhu D."/>
            <person name="Lee S."/>
            <person name="Bess C."/>
            <person name="Blankenburg K."/>
            <person name="Forbes L."/>
            <person name="Fu Q."/>
            <person name="Gubbala S."/>
            <person name="Hirani K."/>
            <person name="Jayaseelan J.C."/>
            <person name="Lara F."/>
            <person name="Munidasa M."/>
            <person name="Palculict T."/>
            <person name="Patil S."/>
            <person name="Pu L.-L."/>
            <person name="Saada N."/>
            <person name="Tang L."/>
            <person name="Weissenberger G."/>
            <person name="Zhu Y."/>
            <person name="Hemphill L."/>
            <person name="Shang Y."/>
            <person name="Youmans B."/>
            <person name="Ayvaz T."/>
            <person name="Ross M."/>
            <person name="Santibanez J."/>
            <person name="Aqrawi P."/>
            <person name="Gross S."/>
            <person name="Joshi V."/>
            <person name="Fowler G."/>
            <person name="Nazareth L."/>
            <person name="Reid J."/>
            <person name="Worley K."/>
            <person name="Petrosino J."/>
            <person name="Highlander S."/>
            <person name="Gibbs R."/>
            <person name="Gibbs R."/>
        </authorList>
    </citation>
    <scope>NUCLEOTIDE SEQUENCE [LARGE SCALE GENOMIC DNA]</scope>
    <source>
        <strain evidence="3">ATCC 43553</strain>
    </source>
</reference>
<feature type="region of interest" description="Disordered" evidence="1">
    <location>
        <begin position="1"/>
        <end position="23"/>
    </location>
</feature>